<dbReference type="PANTHER" id="PTHR13011">
    <property type="entry name" value="TFIIF-ALPHA"/>
    <property type="match status" value="1"/>
</dbReference>
<feature type="region of interest" description="Disordered" evidence="7">
    <location>
        <begin position="1"/>
        <end position="94"/>
    </location>
</feature>
<feature type="region of interest" description="Disordered" evidence="7">
    <location>
        <begin position="116"/>
        <end position="168"/>
    </location>
</feature>
<evidence type="ECO:0000256" key="6">
    <source>
        <dbReference type="ARBA" id="ARBA00023242"/>
    </source>
</evidence>
<protein>
    <recommendedName>
        <fullName evidence="10">Transcription initiation factor IIF subunit alpha</fullName>
    </recommendedName>
</protein>
<keyword evidence="4" id="KW-0238">DNA-binding</keyword>
<evidence type="ECO:0000256" key="3">
    <source>
        <dbReference type="ARBA" id="ARBA00023015"/>
    </source>
</evidence>
<dbReference type="EMBL" id="JAPDFR010000003">
    <property type="protein sequence ID" value="KAK0388757.1"/>
    <property type="molecule type" value="Genomic_DNA"/>
</dbReference>
<accession>A0AA39L976</accession>
<evidence type="ECO:0000256" key="5">
    <source>
        <dbReference type="ARBA" id="ARBA00023163"/>
    </source>
</evidence>
<feature type="compositionally biased region" description="Low complexity" evidence="7">
    <location>
        <begin position="1"/>
        <end position="15"/>
    </location>
</feature>
<keyword evidence="9" id="KW-1185">Reference proteome</keyword>
<gene>
    <name evidence="8" type="ORF">NLU13_5000</name>
</gene>
<dbReference type="AlphaFoldDB" id="A0AA39L976"/>
<feature type="compositionally biased region" description="Basic and acidic residues" evidence="7">
    <location>
        <begin position="404"/>
        <end position="419"/>
    </location>
</feature>
<dbReference type="GO" id="GO:0003677">
    <property type="term" value="F:DNA binding"/>
    <property type="evidence" value="ECO:0007669"/>
    <property type="project" value="UniProtKB-KW"/>
</dbReference>
<comment type="similarity">
    <text evidence="2">Belongs to the TFIIF alpha subunit family.</text>
</comment>
<feature type="compositionally biased region" description="Low complexity" evidence="7">
    <location>
        <begin position="532"/>
        <end position="541"/>
    </location>
</feature>
<proteinExistence type="inferred from homology"/>
<evidence type="ECO:0008006" key="10">
    <source>
        <dbReference type="Google" id="ProtNLM"/>
    </source>
</evidence>
<evidence type="ECO:0000313" key="9">
    <source>
        <dbReference type="Proteomes" id="UP001175261"/>
    </source>
</evidence>
<feature type="region of interest" description="Disordered" evidence="7">
    <location>
        <begin position="684"/>
        <end position="703"/>
    </location>
</feature>
<keyword evidence="5" id="KW-0804">Transcription</keyword>
<dbReference type="GO" id="GO:0006367">
    <property type="term" value="P:transcription initiation at RNA polymerase II promoter"/>
    <property type="evidence" value="ECO:0007669"/>
    <property type="project" value="InterPro"/>
</dbReference>
<name>A0AA39L976_SARSR</name>
<dbReference type="GO" id="GO:0016251">
    <property type="term" value="F:RNA polymerase II general transcription initiation factor activity"/>
    <property type="evidence" value="ECO:0007669"/>
    <property type="project" value="TreeGrafter"/>
</dbReference>
<dbReference type="SUPFAM" id="SSF50916">
    <property type="entry name" value="Rap30/74 interaction domains"/>
    <property type="match status" value="1"/>
</dbReference>
<comment type="caution">
    <text evidence="8">The sequence shown here is derived from an EMBL/GenBank/DDBJ whole genome shotgun (WGS) entry which is preliminary data.</text>
</comment>
<dbReference type="GO" id="GO:0032968">
    <property type="term" value="P:positive regulation of transcription elongation by RNA polymerase II"/>
    <property type="evidence" value="ECO:0007669"/>
    <property type="project" value="InterPro"/>
</dbReference>
<feature type="compositionally biased region" description="Acidic residues" evidence="7">
    <location>
        <begin position="352"/>
        <end position="378"/>
    </location>
</feature>
<organism evidence="8 9">
    <name type="scientific">Sarocladium strictum</name>
    <name type="common">Black bundle disease fungus</name>
    <name type="synonym">Acremonium strictum</name>
    <dbReference type="NCBI Taxonomy" id="5046"/>
    <lineage>
        <taxon>Eukaryota</taxon>
        <taxon>Fungi</taxon>
        <taxon>Dikarya</taxon>
        <taxon>Ascomycota</taxon>
        <taxon>Pezizomycotina</taxon>
        <taxon>Sordariomycetes</taxon>
        <taxon>Hypocreomycetidae</taxon>
        <taxon>Hypocreales</taxon>
        <taxon>Sarocladiaceae</taxon>
        <taxon>Sarocladium</taxon>
    </lineage>
</organism>
<dbReference type="GO" id="GO:0005674">
    <property type="term" value="C:transcription factor TFIIF complex"/>
    <property type="evidence" value="ECO:0007669"/>
    <property type="project" value="TreeGrafter"/>
</dbReference>
<feature type="compositionally biased region" description="Acidic residues" evidence="7">
    <location>
        <begin position="453"/>
        <end position="464"/>
    </location>
</feature>
<evidence type="ECO:0000256" key="1">
    <source>
        <dbReference type="ARBA" id="ARBA00004123"/>
    </source>
</evidence>
<dbReference type="InterPro" id="IPR011039">
    <property type="entry name" value="TFIIF_interaction"/>
</dbReference>
<feature type="compositionally biased region" description="Polar residues" evidence="7">
    <location>
        <begin position="598"/>
        <end position="622"/>
    </location>
</feature>
<sequence length="703" mass="77492">MSDNNAAPPATNGNGPRPPPPASKRANPLRPMRPRGRPNPLVSRKPGQKPPHLTQGKPAATSSKSKLGSREDVAERRRQNGGWLDPAPPGYSDIPIMTTKKALLDGIRYHMLKFVPTKSEKNVNPTDQDEFARPVTLHRRDARQPPPGRAVIKDEPEPEPKSVDQDEQDRLAQIKAEKEAQRAIDQAKMAPVTKDIQPKKPKKAKEEKIIFNRAPKTEAAKKESELRYEEALPWHLEDADGKNVWVGSYISALSETTVAFMIDTSVFRMVPLEKWYRMTSKPPFQTYTVDQAEALMNRKMLIPRWQKRHEDNVLKRADVQGTRASFYGKGPMIKTESDTFRAATRAEKMEHDDLDVSGDEFQDDDEQPTLERQEDEDTKEANERIKREQLGANNFGEGDEQELEKELKEKLQEELERQTYGKATKKKLIKHDNEDQYASDDTDEKPWTSSSESESEHEEEEKEETNEQKEPQDVKSSQNAEDKEKGKASGSSSKGTNTPKKAKVKSLKRAGSPVSESSGNESVRKKAKVKKTAVGTSAAAVNSARGSRAGTPVPGNAPIGKRKINMGAGSGSDGEATAGEMSDSAGAKKKKIKLVGSNRGTPTVSRAGSPNPPQADSLQTPGSPRPITKADILAHLRDDGVPLSEMLGVFKARRPEIEKKGPERDAFIKLVKEVCVAAGGKLYRRNNAASPDGTPRTGTPAPA</sequence>
<keyword evidence="6" id="KW-0539">Nucleus</keyword>
<feature type="region of interest" description="Disordered" evidence="7">
    <location>
        <begin position="350"/>
        <end position="628"/>
    </location>
</feature>
<dbReference type="InterPro" id="IPR008851">
    <property type="entry name" value="TFIIF-alpha"/>
</dbReference>
<dbReference type="Proteomes" id="UP001175261">
    <property type="component" value="Unassembled WGS sequence"/>
</dbReference>
<feature type="compositionally biased region" description="Basic and acidic residues" evidence="7">
    <location>
        <begin position="151"/>
        <end position="168"/>
    </location>
</feature>
<feature type="compositionally biased region" description="Basic and acidic residues" evidence="7">
    <location>
        <begin position="379"/>
        <end position="389"/>
    </location>
</feature>
<evidence type="ECO:0000313" key="8">
    <source>
        <dbReference type="EMBL" id="KAK0388757.1"/>
    </source>
</evidence>
<evidence type="ECO:0000256" key="2">
    <source>
        <dbReference type="ARBA" id="ARBA00005249"/>
    </source>
</evidence>
<dbReference type="GO" id="GO:0001096">
    <property type="term" value="F:TFIIF-class transcription factor complex binding"/>
    <property type="evidence" value="ECO:0007669"/>
    <property type="project" value="TreeGrafter"/>
</dbReference>
<evidence type="ECO:0000256" key="4">
    <source>
        <dbReference type="ARBA" id="ARBA00023125"/>
    </source>
</evidence>
<evidence type="ECO:0000256" key="7">
    <source>
        <dbReference type="SAM" id="MobiDB-lite"/>
    </source>
</evidence>
<feature type="compositionally biased region" description="Basic and acidic residues" evidence="7">
    <location>
        <begin position="68"/>
        <end position="78"/>
    </location>
</feature>
<comment type="subcellular location">
    <subcellularLocation>
        <location evidence="1">Nucleus</location>
    </subcellularLocation>
</comment>
<keyword evidence="3" id="KW-0805">Transcription regulation</keyword>
<dbReference type="PANTHER" id="PTHR13011:SF0">
    <property type="entry name" value="GENERAL TRANSCRIPTION FACTOR IIF SUBUNIT 1"/>
    <property type="match status" value="1"/>
</dbReference>
<reference evidence="8" key="1">
    <citation type="submission" date="2022-10" db="EMBL/GenBank/DDBJ databases">
        <title>Determination and structural analysis of whole genome sequence of Sarocladium strictum F4-1.</title>
        <authorList>
            <person name="Hu L."/>
            <person name="Jiang Y."/>
        </authorList>
    </citation>
    <scope>NUCLEOTIDE SEQUENCE</scope>
    <source>
        <strain evidence="8">F4-1</strain>
    </source>
</reference>